<gene>
    <name evidence="1" type="ORF">G7026_22125</name>
</gene>
<protein>
    <submittedName>
        <fullName evidence="1">Alpha/beta hydrolase</fullName>
    </submittedName>
</protein>
<reference evidence="1 2" key="1">
    <citation type="submission" date="2020-02" db="EMBL/GenBank/DDBJ databases">
        <title>Synteny-based analysis reveals conserved mechanism for high triclosan tolerance in Pseudomonas, as well as instances of horizontal transfer.</title>
        <authorList>
            <person name="Mcfarland A.G."/>
            <person name="Bertucci H.K."/>
            <person name="Litmann E."/>
            <person name="Shen J."/>
            <person name="Huttenhower C."/>
            <person name="Hartmann E.M."/>
        </authorList>
    </citation>
    <scope>NUCLEOTIDE SEQUENCE [LARGE SCALE GENOMIC DNA]</scope>
    <source>
        <strain evidence="1 2">115A1</strain>
    </source>
</reference>
<accession>A0ABR5Z764</accession>
<name>A0ABR5Z764_9GAMM</name>
<dbReference type="EMBL" id="JAAMRF010000016">
    <property type="protein sequence ID" value="MBA1276047.1"/>
    <property type="molecule type" value="Genomic_DNA"/>
</dbReference>
<proteinExistence type="predicted"/>
<organism evidence="1 2">
    <name type="scientific">Stutzerimonas azotifigens</name>
    <dbReference type="NCBI Taxonomy" id="291995"/>
    <lineage>
        <taxon>Bacteria</taxon>
        <taxon>Pseudomonadati</taxon>
        <taxon>Pseudomonadota</taxon>
        <taxon>Gammaproteobacteria</taxon>
        <taxon>Pseudomonadales</taxon>
        <taxon>Pseudomonadaceae</taxon>
        <taxon>Stutzerimonas</taxon>
    </lineage>
</organism>
<comment type="caution">
    <text evidence="1">The sequence shown here is derived from an EMBL/GenBank/DDBJ whole genome shotgun (WGS) entry which is preliminary data.</text>
</comment>
<dbReference type="InterPro" id="IPR029058">
    <property type="entry name" value="AB_hydrolase_fold"/>
</dbReference>
<evidence type="ECO:0000313" key="2">
    <source>
        <dbReference type="Proteomes" id="UP000786387"/>
    </source>
</evidence>
<keyword evidence="2" id="KW-1185">Reference proteome</keyword>
<dbReference type="Proteomes" id="UP000786387">
    <property type="component" value="Unassembled WGS sequence"/>
</dbReference>
<keyword evidence="1" id="KW-0378">Hydrolase</keyword>
<dbReference type="Gene3D" id="3.40.50.1820">
    <property type="entry name" value="alpha/beta hydrolase"/>
    <property type="match status" value="1"/>
</dbReference>
<dbReference type="GO" id="GO:0016787">
    <property type="term" value="F:hydrolase activity"/>
    <property type="evidence" value="ECO:0007669"/>
    <property type="project" value="UniProtKB-KW"/>
</dbReference>
<sequence>MVNPLRSPIMRNPADDGLEYSDIYFPAIDGVRLDGWFIPGDSDKLIIANHPIWANRYGFPGHIAPYGDAWAASGNNIEVNFMPDYKHLHDAGYNILAYDLRNFGHSASGGGGAIGNGIREYRDVIGSLRYARSRSDLRGMKIGLLSRCCGMNATMVGMTKHPGDFEGVRAIVAPQPISLSSFYRTILGHMGMPDALPEVAEALRRVTSMDLKDMDMPQYAAAVDIPTLLLQVREDTLTMPADVQAIFDAIPAEKKELIWIEGTHRRFDGYNYLPNNPKPMLDWFERFMA</sequence>
<dbReference type="SUPFAM" id="SSF53474">
    <property type="entry name" value="alpha/beta-Hydrolases"/>
    <property type="match status" value="1"/>
</dbReference>
<evidence type="ECO:0000313" key="1">
    <source>
        <dbReference type="EMBL" id="MBA1276047.1"/>
    </source>
</evidence>